<dbReference type="GO" id="GO:0002764">
    <property type="term" value="P:immune response-regulating signaling pathway"/>
    <property type="evidence" value="ECO:0007669"/>
    <property type="project" value="TreeGrafter"/>
</dbReference>
<dbReference type="SMART" id="SM00409">
    <property type="entry name" value="IG"/>
    <property type="match status" value="6"/>
</dbReference>
<dbReference type="PANTHER" id="PTHR11738">
    <property type="entry name" value="MHC CLASS I NK CELL RECEPTOR"/>
    <property type="match status" value="1"/>
</dbReference>
<dbReference type="InterPro" id="IPR007110">
    <property type="entry name" value="Ig-like_dom"/>
</dbReference>
<keyword evidence="7" id="KW-1185">Reference proteome</keyword>
<keyword evidence="3" id="KW-0393">Immunoglobulin domain</keyword>
<dbReference type="FunFam" id="2.60.40.10:FF:000049">
    <property type="entry name" value="Leukocyte immunoglobulin-like receptor subfamily B member 1"/>
    <property type="match status" value="8"/>
</dbReference>
<evidence type="ECO:0000256" key="2">
    <source>
        <dbReference type="ARBA" id="ARBA00023157"/>
    </source>
</evidence>
<protein>
    <submittedName>
        <fullName evidence="6">Natural cytotoxicity triggering receptor 1</fullName>
    </submittedName>
</protein>
<dbReference type="EMBL" id="KB104987">
    <property type="protein sequence ID" value="ELK32834.1"/>
    <property type="molecule type" value="Genomic_DNA"/>
</dbReference>
<dbReference type="Proteomes" id="UP000010556">
    <property type="component" value="Unassembled WGS sequence"/>
</dbReference>
<evidence type="ECO:0000256" key="4">
    <source>
        <dbReference type="SAM" id="MobiDB-lite"/>
    </source>
</evidence>
<dbReference type="InterPro" id="IPR050412">
    <property type="entry name" value="Ig-like_Receptors_ImmuneReg"/>
</dbReference>
<dbReference type="InterPro" id="IPR013783">
    <property type="entry name" value="Ig-like_fold"/>
</dbReference>
<dbReference type="eggNOG" id="ENOG502RWVC">
    <property type="taxonomic scope" value="Eukaryota"/>
</dbReference>
<feature type="domain" description="Ig-like" evidence="5">
    <location>
        <begin position="72"/>
        <end position="144"/>
    </location>
</feature>
<feature type="region of interest" description="Disordered" evidence="4">
    <location>
        <begin position="172"/>
        <end position="193"/>
    </location>
</feature>
<evidence type="ECO:0000256" key="1">
    <source>
        <dbReference type="ARBA" id="ARBA00022729"/>
    </source>
</evidence>
<name>L5M2E3_MYODS</name>
<dbReference type="AlphaFoldDB" id="L5M2E3"/>
<evidence type="ECO:0000259" key="5">
    <source>
        <dbReference type="PROSITE" id="PS50835"/>
    </source>
</evidence>
<dbReference type="InterPro" id="IPR003599">
    <property type="entry name" value="Ig_sub"/>
</dbReference>
<accession>L5M2E3</accession>
<dbReference type="Gene3D" id="2.60.40.10">
    <property type="entry name" value="Immunoglobulins"/>
    <property type="match status" value="11"/>
</dbReference>
<dbReference type="SUPFAM" id="SSF48726">
    <property type="entry name" value="Immunoglobulin"/>
    <property type="match status" value="11"/>
</dbReference>
<dbReference type="GO" id="GO:0005886">
    <property type="term" value="C:plasma membrane"/>
    <property type="evidence" value="ECO:0007669"/>
    <property type="project" value="TreeGrafter"/>
</dbReference>
<dbReference type="GO" id="GO:0032396">
    <property type="term" value="F:inhibitory MHC class I receptor activity"/>
    <property type="evidence" value="ECO:0007669"/>
    <property type="project" value="TreeGrafter"/>
</dbReference>
<dbReference type="InterPro" id="IPR003598">
    <property type="entry name" value="Ig_sub2"/>
</dbReference>
<feature type="domain" description="Ig-like" evidence="5">
    <location>
        <begin position="522"/>
        <end position="593"/>
    </location>
</feature>
<reference evidence="7" key="1">
    <citation type="journal article" date="2013" name="Science">
        <title>Comparative analysis of bat genomes provides insight into the evolution of flight and immunity.</title>
        <authorList>
            <person name="Zhang G."/>
            <person name="Cowled C."/>
            <person name="Shi Z."/>
            <person name="Huang Z."/>
            <person name="Bishop-Lilly K.A."/>
            <person name="Fang X."/>
            <person name="Wynne J.W."/>
            <person name="Xiong Z."/>
            <person name="Baker M.L."/>
            <person name="Zhao W."/>
            <person name="Tachedjian M."/>
            <person name="Zhu Y."/>
            <person name="Zhou P."/>
            <person name="Jiang X."/>
            <person name="Ng J."/>
            <person name="Yang L."/>
            <person name="Wu L."/>
            <person name="Xiao J."/>
            <person name="Feng Y."/>
            <person name="Chen Y."/>
            <person name="Sun X."/>
            <person name="Zhang Y."/>
            <person name="Marsh G.A."/>
            <person name="Crameri G."/>
            <person name="Broder C.C."/>
            <person name="Frey K.G."/>
            <person name="Wang L.F."/>
            <person name="Wang J."/>
        </authorList>
    </citation>
    <scope>NUCLEOTIDE SEQUENCE [LARGE SCALE GENOMIC DNA]</scope>
</reference>
<feature type="domain" description="Ig-like" evidence="5">
    <location>
        <begin position="969"/>
        <end position="1040"/>
    </location>
</feature>
<evidence type="ECO:0000313" key="7">
    <source>
        <dbReference type="Proteomes" id="UP000010556"/>
    </source>
</evidence>
<dbReference type="Pfam" id="PF13895">
    <property type="entry name" value="Ig_2"/>
    <property type="match status" value="1"/>
</dbReference>
<sequence length="1124" mass="125140">MVPNGASVFVWCQGTLRAIEYQLRFEGLFSALERPDPPGLTNQVKFSIRPMTSSTAGQYTCFYRTGELWSEPRMYDRPTLSVHPGPEVLPGENVTFSCHLETATTTFFLHKEGMASRPWRRVDNSPAAFSMGPVTPAHRGTYRCFGSYNEHMWSFPSEPVMLLVTGDAGVADLASTGQPSSPDSLEPHRSTTKKGLRKDLIPWDYTAENLFRVGLGLLVLVALMCLLAHTRLLRKKTKRASSQERRRRPVTILCQGPPVAEAYEIHTVREPSTKDTSKSLMAGNTLNITEMEPDQTGLYRCSYRIAGQRSQLSNILCLVMTGTFDKPSLSSMSGRVVASGDNVKLQCFSSFKFDAFILTKEDAPQFTQTQRSTAQDNGQQATFHMDHVTSTHAGTYKCYGTFSKDPYVWSHPSDPLQLVVTASLPPPVIKALPGSMVLYNEPVTIRCQGPPDAEAYAIYKEEEPEYRAGKQLLVAGKTDTSTIQEMEPYWTGMYRCSYQRGGHWSPLSNILHLVMTGSYDKPSLSSMSGTMVAPGDNVTLQCFSRIGFQAFILTKEDAPQLTQRQSSTTQDNGQQTTFHMDRVTSTQAGTYRCYGTFSKDPYVWSHPSDPLQLVVRARHHKPVITAQPGSEVQYNEPVTIQCQGPPYAEAYKIYKEIEPEPRNGSKLLVADRTNTLYIQKMKRDNIGLYRCSYMGAGFWSPLSDPLELGMIMVSLTAPVMKALPGPMILYNEPVTILCQGPPYAEAYKIYKEIEPEPRNGSKLLVAGRTNTLYIQKMKRDNIGLYCCSYMEGGLWSPLSNSLGLGMTMEDALLTTQTQSSTVQDNGQQATFHMDHVMSTQAGIYMCYGAFSKDPYVWSHPSDPLQLVVRVGLTAPVMKALPGPMVLYNEPVTILCEGPPDSEAYKIYKVEGLEPREERKLLVAGKPNTFSIQEMKANWTGLYHCSYERGEWSPPSDNLDLVMTGAYDKPSLSSMSGTMVAPGDNVTLQCFSRMKFDSFILTKDGAPQFTHRQSYTVQDNRLLITFHMDSVTSTQAGTYRCYGGFNNNSSMWSHPSDPLQLMVRGPAGWSVSPQNQVRLSLAGLVLLVLVVLVAEACYSHKRSVYGLRSAPYLSVMTNTEDTRGF</sequence>
<keyword evidence="6" id="KW-0675">Receptor</keyword>
<dbReference type="InterPro" id="IPR036179">
    <property type="entry name" value="Ig-like_dom_sf"/>
</dbReference>
<dbReference type="InterPro" id="IPR013151">
    <property type="entry name" value="Immunoglobulin_dom"/>
</dbReference>
<keyword evidence="2" id="KW-1015">Disulfide bond</keyword>
<evidence type="ECO:0000313" key="6">
    <source>
        <dbReference type="EMBL" id="ELK32834.1"/>
    </source>
</evidence>
<dbReference type="SMART" id="SM00408">
    <property type="entry name" value="IGc2"/>
    <property type="match status" value="5"/>
</dbReference>
<dbReference type="PANTHER" id="PTHR11738:SF172">
    <property type="entry name" value="IG-LIKE DOMAIN-CONTAINING PROTEIN"/>
    <property type="match status" value="1"/>
</dbReference>
<gene>
    <name evidence="6" type="ORF">MDA_GLEAN10001162</name>
</gene>
<dbReference type="Pfam" id="PF00047">
    <property type="entry name" value="ig"/>
    <property type="match status" value="4"/>
</dbReference>
<dbReference type="PROSITE" id="PS50835">
    <property type="entry name" value="IG_LIKE"/>
    <property type="match status" value="3"/>
</dbReference>
<evidence type="ECO:0000256" key="3">
    <source>
        <dbReference type="ARBA" id="ARBA00023319"/>
    </source>
</evidence>
<organism evidence="6 7">
    <name type="scientific">Myotis davidii</name>
    <name type="common">David's myotis</name>
    <dbReference type="NCBI Taxonomy" id="225400"/>
    <lineage>
        <taxon>Eukaryota</taxon>
        <taxon>Metazoa</taxon>
        <taxon>Chordata</taxon>
        <taxon>Craniata</taxon>
        <taxon>Vertebrata</taxon>
        <taxon>Euteleostomi</taxon>
        <taxon>Mammalia</taxon>
        <taxon>Eutheria</taxon>
        <taxon>Laurasiatheria</taxon>
        <taxon>Chiroptera</taxon>
        <taxon>Yangochiroptera</taxon>
        <taxon>Vespertilionidae</taxon>
        <taxon>Myotis</taxon>
    </lineage>
</organism>
<proteinExistence type="predicted"/>
<keyword evidence="1" id="KW-0732">Signal</keyword>
<dbReference type="GO" id="GO:0019221">
    <property type="term" value="P:cytokine-mediated signaling pathway"/>
    <property type="evidence" value="ECO:0007669"/>
    <property type="project" value="TreeGrafter"/>
</dbReference>